<feature type="binding site" description="covalent" evidence="15">
    <location>
        <position position="223"/>
    </location>
    <ligand>
        <name>heme c</name>
        <dbReference type="ChEBI" id="CHEBI:61717"/>
    </ligand>
</feature>
<evidence type="ECO:0000256" key="16">
    <source>
        <dbReference type="SAM" id="Phobius"/>
    </source>
</evidence>
<keyword evidence="5 15" id="KW-0349">Heme</keyword>
<keyword evidence="14 16" id="KW-0472">Membrane</keyword>
<evidence type="ECO:0000256" key="9">
    <source>
        <dbReference type="ARBA" id="ARBA00022792"/>
    </source>
</evidence>
<dbReference type="GO" id="GO:0009055">
    <property type="term" value="F:electron transfer activity"/>
    <property type="evidence" value="ECO:0007669"/>
    <property type="project" value="InterPro"/>
</dbReference>
<feature type="domain" description="Cytochrome c" evidence="17">
    <location>
        <begin position="87"/>
        <end position="239"/>
    </location>
</feature>
<keyword evidence="10" id="KW-0249">Electron transport</keyword>
<keyword evidence="7 16" id="KW-0812">Transmembrane</keyword>
<dbReference type="Gene3D" id="1.20.5.100">
    <property type="entry name" value="Cytochrome c1, transmembrane anchor, C-terminal"/>
    <property type="match status" value="1"/>
</dbReference>
<feature type="transmembrane region" description="Helical" evidence="16">
    <location>
        <begin position="267"/>
        <end position="285"/>
    </location>
</feature>
<keyword evidence="4" id="KW-0813">Transport</keyword>
<dbReference type="InterPro" id="IPR009056">
    <property type="entry name" value="Cyt_c-like_dom"/>
</dbReference>
<evidence type="ECO:0000256" key="8">
    <source>
        <dbReference type="ARBA" id="ARBA00022723"/>
    </source>
</evidence>
<sequence length="308" mass="34421">MAAAVGRLCKSGLLQPRNGCYIQQVNKFSTTSWTKGQKSIITAIGALAGGAGALIFALDCSVKAHDNLHPAKLPWNHNGWFQSLDHASIRRGYEVYKQVCSACHSMEFMTYRRLINVSHTEEEAKREAEEVNVQDGPDDNGEFFTRPGRISDHFPSPYPNIEAARAANNGAYPPDLSLITLARPGGEDYIFHLLTGYVDPPAGIPMREGMYYNPYFPGGSISMAKALYDEVIEYSDGTPATASQLAKDVCTFLKWSAEPEFDVRAKLALKTVLLFPIAFFIAWYYKRFVWMSLKSRKIVYNPPPPRHK</sequence>
<dbReference type="AlphaFoldDB" id="A0AAW2HLV9"/>
<feature type="binding site" description="covalent" evidence="15">
    <location>
        <position position="100"/>
    </location>
    <ligand>
        <name>heme c</name>
        <dbReference type="ChEBI" id="CHEBI:61717"/>
    </ligand>
</feature>
<dbReference type="GO" id="GO:0020037">
    <property type="term" value="F:heme binding"/>
    <property type="evidence" value="ECO:0007669"/>
    <property type="project" value="InterPro"/>
</dbReference>
<dbReference type="GO" id="GO:0046872">
    <property type="term" value="F:metal ion binding"/>
    <property type="evidence" value="ECO:0007669"/>
    <property type="project" value="UniProtKB-KW"/>
</dbReference>
<evidence type="ECO:0000256" key="4">
    <source>
        <dbReference type="ARBA" id="ARBA00022448"/>
    </source>
</evidence>
<dbReference type="Pfam" id="PF02167">
    <property type="entry name" value="Cytochrom_C1"/>
    <property type="match status" value="1"/>
</dbReference>
<keyword evidence="11 16" id="KW-1133">Transmembrane helix</keyword>
<keyword evidence="12 15" id="KW-0408">Iron</keyword>
<comment type="subcellular location">
    <subcellularLocation>
        <location evidence="2">Mitochondrion inner membrane</location>
    </subcellularLocation>
</comment>
<feature type="binding site" description="covalent" evidence="15">
    <location>
        <position position="103"/>
    </location>
    <ligand>
        <name>heme c</name>
        <dbReference type="ChEBI" id="CHEBI:61717"/>
    </ligand>
</feature>
<comment type="caution">
    <text evidence="18">The sequence shown here is derived from an EMBL/GenBank/DDBJ whole genome shotgun (WGS) entry which is preliminary data.</text>
</comment>
<evidence type="ECO:0000256" key="5">
    <source>
        <dbReference type="ARBA" id="ARBA00022617"/>
    </source>
</evidence>
<evidence type="ECO:0000256" key="1">
    <source>
        <dbReference type="ARBA" id="ARBA00002555"/>
    </source>
</evidence>
<reference evidence="18" key="1">
    <citation type="journal article" date="2024" name="Gigascience">
        <title>Chromosome-level genome of the poultry shaft louse Menopon gallinae provides insight into the host-switching and adaptive evolution of parasitic lice.</title>
        <authorList>
            <person name="Xu Y."/>
            <person name="Ma L."/>
            <person name="Liu S."/>
            <person name="Liang Y."/>
            <person name="Liu Q."/>
            <person name="He Z."/>
            <person name="Tian L."/>
            <person name="Duan Y."/>
            <person name="Cai W."/>
            <person name="Li H."/>
            <person name="Song F."/>
        </authorList>
    </citation>
    <scope>NUCLEOTIDE SEQUENCE</scope>
    <source>
        <strain evidence="18">Cailab_2023a</strain>
    </source>
</reference>
<keyword evidence="9" id="KW-0999">Mitochondrion inner membrane</keyword>
<dbReference type="GO" id="GO:0005743">
    <property type="term" value="C:mitochondrial inner membrane"/>
    <property type="evidence" value="ECO:0007669"/>
    <property type="project" value="UniProtKB-SubCell"/>
</dbReference>
<feature type="binding site" description="covalent" evidence="15">
    <location>
        <position position="104"/>
    </location>
    <ligand>
        <name>heme c</name>
        <dbReference type="ChEBI" id="CHEBI:61717"/>
    </ligand>
</feature>
<evidence type="ECO:0000256" key="3">
    <source>
        <dbReference type="ARBA" id="ARBA00006488"/>
    </source>
</evidence>
<dbReference type="InterPro" id="IPR002326">
    <property type="entry name" value="Cyt_c1"/>
</dbReference>
<name>A0AAW2HLV9_9NEOP</name>
<dbReference type="InterPro" id="IPR021157">
    <property type="entry name" value="Cyt_c1_TM_anchor_C"/>
</dbReference>
<dbReference type="SUPFAM" id="SSF46626">
    <property type="entry name" value="Cytochrome c"/>
    <property type="match status" value="1"/>
</dbReference>
<evidence type="ECO:0000256" key="10">
    <source>
        <dbReference type="ARBA" id="ARBA00022982"/>
    </source>
</evidence>
<accession>A0AAW2HLV9</accession>
<keyword evidence="6" id="KW-0679">Respiratory chain</keyword>
<evidence type="ECO:0000256" key="13">
    <source>
        <dbReference type="ARBA" id="ARBA00023128"/>
    </source>
</evidence>
<gene>
    <name evidence="18" type="ORF">PYX00_008214</name>
</gene>
<comment type="similarity">
    <text evidence="3">Belongs to the cytochrome c family.</text>
</comment>
<dbReference type="SUPFAM" id="SSF81496">
    <property type="entry name" value="Cytochrome c1 subunit of cytochrome bc1 complex (Ubiquinol-cytochrome c reductase), transmembrane anchor"/>
    <property type="match status" value="1"/>
</dbReference>
<keyword evidence="8 15" id="KW-0479">Metal-binding</keyword>
<dbReference type="FunFam" id="1.10.760.10:FF:000002">
    <property type="entry name" value="Cytochrome c1, heme protein"/>
    <property type="match status" value="1"/>
</dbReference>
<evidence type="ECO:0000256" key="12">
    <source>
        <dbReference type="ARBA" id="ARBA00023004"/>
    </source>
</evidence>
<keyword evidence="13" id="KW-0496">Mitochondrion</keyword>
<comment type="function">
    <text evidence="1">Electron carrier protein. The oxidized form of the cytochrome c heme group can accept an electron from the heme group of the cytochrome c1 subunit of cytochrome reductase. Cytochrome c then transfers this electron to the cytochrome oxidase complex, the final protein carrier in the mitochondrial electron-transport chain.</text>
</comment>
<evidence type="ECO:0000256" key="14">
    <source>
        <dbReference type="ARBA" id="ARBA00023136"/>
    </source>
</evidence>
<dbReference type="PANTHER" id="PTHR10266:SF3">
    <property type="entry name" value="CYTOCHROME C1, HEME PROTEIN, MITOCHONDRIAL"/>
    <property type="match status" value="1"/>
</dbReference>
<dbReference type="InterPro" id="IPR036909">
    <property type="entry name" value="Cyt_c-like_dom_sf"/>
</dbReference>
<evidence type="ECO:0000256" key="2">
    <source>
        <dbReference type="ARBA" id="ARBA00004273"/>
    </source>
</evidence>
<dbReference type="Gene3D" id="1.10.760.10">
    <property type="entry name" value="Cytochrome c-like domain"/>
    <property type="match status" value="1"/>
</dbReference>
<dbReference type="PROSITE" id="PS51007">
    <property type="entry name" value="CYTC"/>
    <property type="match status" value="1"/>
</dbReference>
<evidence type="ECO:0000259" key="17">
    <source>
        <dbReference type="PROSITE" id="PS51007"/>
    </source>
</evidence>
<comment type="cofactor">
    <cofactor evidence="15">
        <name>heme c</name>
        <dbReference type="ChEBI" id="CHEBI:61717"/>
    </cofactor>
    <text evidence="15">Binds 1 heme c group covalently per subunit.</text>
</comment>
<protein>
    <recommendedName>
        <fullName evidence="17">Cytochrome c domain-containing protein</fullName>
    </recommendedName>
</protein>
<evidence type="ECO:0000256" key="7">
    <source>
        <dbReference type="ARBA" id="ARBA00022692"/>
    </source>
</evidence>
<dbReference type="GO" id="GO:0006122">
    <property type="term" value="P:mitochondrial electron transport, ubiquinol to cytochrome c"/>
    <property type="evidence" value="ECO:0007669"/>
    <property type="project" value="TreeGrafter"/>
</dbReference>
<organism evidence="18">
    <name type="scientific">Menopon gallinae</name>
    <name type="common">poultry shaft louse</name>
    <dbReference type="NCBI Taxonomy" id="328185"/>
    <lineage>
        <taxon>Eukaryota</taxon>
        <taxon>Metazoa</taxon>
        <taxon>Ecdysozoa</taxon>
        <taxon>Arthropoda</taxon>
        <taxon>Hexapoda</taxon>
        <taxon>Insecta</taxon>
        <taxon>Pterygota</taxon>
        <taxon>Neoptera</taxon>
        <taxon>Paraneoptera</taxon>
        <taxon>Psocodea</taxon>
        <taxon>Troctomorpha</taxon>
        <taxon>Phthiraptera</taxon>
        <taxon>Amblycera</taxon>
        <taxon>Menoponidae</taxon>
        <taxon>Menopon</taxon>
    </lineage>
</organism>
<evidence type="ECO:0000256" key="15">
    <source>
        <dbReference type="PIRSR" id="PIRSR602326-1"/>
    </source>
</evidence>
<evidence type="ECO:0000313" key="18">
    <source>
        <dbReference type="EMBL" id="KAL0270950.1"/>
    </source>
</evidence>
<evidence type="ECO:0000256" key="6">
    <source>
        <dbReference type="ARBA" id="ARBA00022660"/>
    </source>
</evidence>
<dbReference type="EMBL" id="JARGDH010000004">
    <property type="protein sequence ID" value="KAL0270950.1"/>
    <property type="molecule type" value="Genomic_DNA"/>
</dbReference>
<proteinExistence type="inferred from homology"/>
<dbReference type="PANTHER" id="PTHR10266">
    <property type="entry name" value="CYTOCHROME C1"/>
    <property type="match status" value="1"/>
</dbReference>
<dbReference type="PRINTS" id="PR00603">
    <property type="entry name" value="CYTOCHROMEC1"/>
</dbReference>
<evidence type="ECO:0000256" key="11">
    <source>
        <dbReference type="ARBA" id="ARBA00022989"/>
    </source>
</evidence>